<dbReference type="SUPFAM" id="SSF56601">
    <property type="entry name" value="beta-lactamase/transpeptidase-like"/>
    <property type="match status" value="1"/>
</dbReference>
<dbReference type="InterPro" id="IPR050491">
    <property type="entry name" value="AmpC-like"/>
</dbReference>
<dbReference type="Pfam" id="PF00144">
    <property type="entry name" value="Beta-lactamase"/>
    <property type="match status" value="1"/>
</dbReference>
<keyword evidence="4" id="KW-1185">Reference proteome</keyword>
<dbReference type="AlphaFoldDB" id="A0A1G9N1J6"/>
<name>A0A1G9N1J6_9SPHI</name>
<feature type="domain" description="Peptidase S12 Pab87-related C-terminal" evidence="2">
    <location>
        <begin position="426"/>
        <end position="517"/>
    </location>
</feature>
<protein>
    <submittedName>
        <fullName evidence="3">CubicO group peptidase, beta-lactamase class C family</fullName>
    </submittedName>
</protein>
<dbReference type="RefSeq" id="WP_090699117.1">
    <property type="nucleotide sequence ID" value="NZ_FNHH01000002.1"/>
</dbReference>
<dbReference type="Pfam" id="PF11954">
    <property type="entry name" value="DUF3471"/>
    <property type="match status" value="1"/>
</dbReference>
<dbReference type="Proteomes" id="UP000199226">
    <property type="component" value="Unassembled WGS sequence"/>
</dbReference>
<proteinExistence type="predicted"/>
<dbReference type="Gene3D" id="3.40.710.10">
    <property type="entry name" value="DD-peptidase/beta-lactamase superfamily"/>
    <property type="match status" value="1"/>
</dbReference>
<evidence type="ECO:0000313" key="4">
    <source>
        <dbReference type="Proteomes" id="UP000199226"/>
    </source>
</evidence>
<dbReference type="STRING" id="990371.SAMN05421813_102199"/>
<dbReference type="InterPro" id="IPR021860">
    <property type="entry name" value="Peptidase_S12_Pab87-rel_C"/>
</dbReference>
<dbReference type="EMBL" id="FNHH01000002">
    <property type="protein sequence ID" value="SDL80378.1"/>
    <property type="molecule type" value="Genomic_DNA"/>
</dbReference>
<dbReference type="InterPro" id="IPR012338">
    <property type="entry name" value="Beta-lactam/transpept-like"/>
</dbReference>
<feature type="domain" description="Beta-lactamase-related" evidence="1">
    <location>
        <begin position="34"/>
        <end position="372"/>
    </location>
</feature>
<dbReference type="PANTHER" id="PTHR46825:SF15">
    <property type="entry name" value="BETA-LACTAMASE-RELATED DOMAIN-CONTAINING PROTEIN"/>
    <property type="match status" value="1"/>
</dbReference>
<evidence type="ECO:0000259" key="1">
    <source>
        <dbReference type="Pfam" id="PF00144"/>
    </source>
</evidence>
<evidence type="ECO:0000259" key="2">
    <source>
        <dbReference type="Pfam" id="PF11954"/>
    </source>
</evidence>
<sequence length="525" mass="58519">MALKHYFRNFFLLILILGISSDAKSQRTDLPPGLDQYIESVLKTFEVPGLSVSIVKDGRVLLAKGYGIKKIGTKDQVDANTLFSIASNSKAFTATALAMLVEEGKLKWDDRVIDHLPWFKMADSYITTNLTVRDLLVHHSGLLAYSGDLMLFPPSTFSRREILEKLGKLPLVHDFRTTYAYDNILYLAAGEVIKVLSGQEWEDFVQTKIFDKVGMQGSVSRYSEFGRKSNISAAHDRINGTVNLVDSYLEQNIGDASNPAGGILSNANDMSNWMITQLDSGRTPSRGQIFSPASTLQLWKVIRPIPISKVSGGLKPAQMDFFGYALGFRAYNYQKYKVVGHGGKLGGFVSQVAMVPDLKLGITVLTNQESTAAYWSIIYHVLDYYEKNQKFDWTKAFSDEQVLASARLTESQSKNLINSDPSGKYDLPIEKLAGKYRDAVYGDVSLIPSSTGMHMEFKQLPHLNGELKYFQFNTFIATLKNKSLKADSYVTFALNADGSVDQVKLKIIDPDSDLTFHDVLLKPVK</sequence>
<organism evidence="3 4">
    <name type="scientific">Daejeonella rubra</name>
    <dbReference type="NCBI Taxonomy" id="990371"/>
    <lineage>
        <taxon>Bacteria</taxon>
        <taxon>Pseudomonadati</taxon>
        <taxon>Bacteroidota</taxon>
        <taxon>Sphingobacteriia</taxon>
        <taxon>Sphingobacteriales</taxon>
        <taxon>Sphingobacteriaceae</taxon>
        <taxon>Daejeonella</taxon>
    </lineage>
</organism>
<reference evidence="4" key="1">
    <citation type="submission" date="2016-10" db="EMBL/GenBank/DDBJ databases">
        <authorList>
            <person name="Varghese N."/>
            <person name="Submissions S."/>
        </authorList>
    </citation>
    <scope>NUCLEOTIDE SEQUENCE [LARGE SCALE GENOMIC DNA]</scope>
    <source>
        <strain evidence="4">DSM 24536</strain>
    </source>
</reference>
<evidence type="ECO:0000313" key="3">
    <source>
        <dbReference type="EMBL" id="SDL80378.1"/>
    </source>
</evidence>
<dbReference type="InterPro" id="IPR001466">
    <property type="entry name" value="Beta-lactam-related"/>
</dbReference>
<gene>
    <name evidence="3" type="ORF">SAMN05421813_102199</name>
</gene>
<dbReference type="PANTHER" id="PTHR46825">
    <property type="entry name" value="D-ALANYL-D-ALANINE-CARBOXYPEPTIDASE/ENDOPEPTIDASE AMPH"/>
    <property type="match status" value="1"/>
</dbReference>
<dbReference type="Gene3D" id="2.40.128.600">
    <property type="match status" value="1"/>
</dbReference>
<accession>A0A1G9N1J6</accession>
<dbReference type="OrthoDB" id="1522765at2"/>